<reference evidence="8" key="1">
    <citation type="submission" date="2021-02" db="EMBL/GenBank/DDBJ databases">
        <authorList>
            <person name="Dougan E. K."/>
            <person name="Rhodes N."/>
            <person name="Thang M."/>
            <person name="Chan C."/>
        </authorList>
    </citation>
    <scope>NUCLEOTIDE SEQUENCE</scope>
</reference>
<proteinExistence type="inferred from homology"/>
<dbReference type="EMBL" id="CAJNNW010019951">
    <property type="protein sequence ID" value="CAE8665474.1"/>
    <property type="molecule type" value="Genomic_DNA"/>
</dbReference>
<evidence type="ECO:0000256" key="2">
    <source>
        <dbReference type="ARBA" id="ARBA00007015"/>
    </source>
</evidence>
<dbReference type="GO" id="GO:0016020">
    <property type="term" value="C:membrane"/>
    <property type="evidence" value="ECO:0007669"/>
    <property type="project" value="UniProtKB-SubCell"/>
</dbReference>
<dbReference type="AlphaFoldDB" id="A0A813J5Y5"/>
<comment type="similarity">
    <text evidence="2">Belongs to the major facilitator superfamily. Folate-biopterin transporter (TC 2.A.71) family.</text>
</comment>
<keyword evidence="3" id="KW-0813">Transport</keyword>
<dbReference type="InterPro" id="IPR036259">
    <property type="entry name" value="MFS_trans_sf"/>
</dbReference>
<accession>A0A813J5Y5</accession>
<feature type="transmembrane region" description="Helical" evidence="7">
    <location>
        <begin position="165"/>
        <end position="191"/>
    </location>
</feature>
<feature type="transmembrane region" description="Helical" evidence="7">
    <location>
        <begin position="38"/>
        <end position="64"/>
    </location>
</feature>
<organism evidence="8 9">
    <name type="scientific">Polarella glacialis</name>
    <name type="common">Dinoflagellate</name>
    <dbReference type="NCBI Taxonomy" id="89957"/>
    <lineage>
        <taxon>Eukaryota</taxon>
        <taxon>Sar</taxon>
        <taxon>Alveolata</taxon>
        <taxon>Dinophyceae</taxon>
        <taxon>Suessiales</taxon>
        <taxon>Suessiaceae</taxon>
        <taxon>Polarella</taxon>
    </lineage>
</organism>
<feature type="transmembrane region" description="Helical" evidence="7">
    <location>
        <begin position="85"/>
        <end position="103"/>
    </location>
</feature>
<protein>
    <submittedName>
        <fullName evidence="8">Uncharacterized protein</fullName>
    </submittedName>
</protein>
<evidence type="ECO:0000256" key="4">
    <source>
        <dbReference type="ARBA" id="ARBA00022692"/>
    </source>
</evidence>
<comment type="caution">
    <text evidence="8">The sequence shown here is derived from an EMBL/GenBank/DDBJ whole genome shotgun (WGS) entry which is preliminary data.</text>
</comment>
<feature type="transmembrane region" description="Helical" evidence="7">
    <location>
        <begin position="342"/>
        <end position="362"/>
    </location>
</feature>
<keyword evidence="5 7" id="KW-1133">Transmembrane helix</keyword>
<dbReference type="PANTHER" id="PTHR31585">
    <property type="entry name" value="FOLATE-BIOPTERIN TRANSPORTER 1, CHLOROPLASTIC"/>
    <property type="match status" value="1"/>
</dbReference>
<feature type="transmembrane region" description="Helical" evidence="7">
    <location>
        <begin position="203"/>
        <end position="224"/>
    </location>
</feature>
<name>A0A813J5Y5_POLGL</name>
<dbReference type="SUPFAM" id="SSF103473">
    <property type="entry name" value="MFS general substrate transporter"/>
    <property type="match status" value="1"/>
</dbReference>
<feature type="transmembrane region" description="Helical" evidence="7">
    <location>
        <begin position="231"/>
        <end position="255"/>
    </location>
</feature>
<dbReference type="InterPro" id="IPR039309">
    <property type="entry name" value="BT1"/>
</dbReference>
<evidence type="ECO:0000313" key="8">
    <source>
        <dbReference type="EMBL" id="CAE8665474.1"/>
    </source>
</evidence>
<evidence type="ECO:0000256" key="6">
    <source>
        <dbReference type="ARBA" id="ARBA00023136"/>
    </source>
</evidence>
<evidence type="ECO:0000256" key="3">
    <source>
        <dbReference type="ARBA" id="ARBA00022448"/>
    </source>
</evidence>
<keyword evidence="4 7" id="KW-0812">Transmembrane</keyword>
<feature type="transmembrane region" description="Helical" evidence="7">
    <location>
        <begin position="382"/>
        <end position="400"/>
    </location>
</feature>
<evidence type="ECO:0000256" key="1">
    <source>
        <dbReference type="ARBA" id="ARBA00004141"/>
    </source>
</evidence>
<dbReference type="Gene3D" id="1.20.1250.20">
    <property type="entry name" value="MFS general substrate transporter like domains"/>
    <property type="match status" value="1"/>
</dbReference>
<dbReference type="Proteomes" id="UP000626109">
    <property type="component" value="Unassembled WGS sequence"/>
</dbReference>
<evidence type="ECO:0000256" key="7">
    <source>
        <dbReference type="SAM" id="Phobius"/>
    </source>
</evidence>
<evidence type="ECO:0000313" key="9">
    <source>
        <dbReference type="Proteomes" id="UP000626109"/>
    </source>
</evidence>
<keyword evidence="6 7" id="KW-0472">Membrane</keyword>
<gene>
    <name evidence="8" type="ORF">PGLA2088_LOCUS15933</name>
</gene>
<feature type="transmembrane region" description="Helical" evidence="7">
    <location>
        <begin position="115"/>
        <end position="137"/>
    </location>
</feature>
<sequence length="421" mass="46071">MLSLLPLGTPYYCADSQGSYDFEQPPCNPHAKTQHVPFVVLFALISLGTNISLTATDGLLVEYAKDEPTSTRGTTQTHVLMARKLGEFAAVLMTAFAFNGKMYNGSFDQRYQLDFSQLCRILILPAGVALLTSLFCVREPLGRIVVASSLASQARSAWVLLSRKAFFYVVVWTMGSSIVALGTPASYYVALQWAGVKTMQQQLASLLGILATGLGLWVFTRYFLQTSWRKLILVTRLTCMVIDSIPVLLTIFAVARNQYFYLGEPLLDRVITAGLDVQNMLLTNELADAENAGMVGGLLATIYCLAAPFSGVLGNQVFGLFSVSLSDRANFIADTSDFRSEVAISFAITWGLSIASLGLLPFLPNQKKEAQQRMRDWPSHRCYAYTTLAALAIALAWQLLVEFISMDPTLSCSKFVGGQGC</sequence>
<evidence type="ECO:0000256" key="5">
    <source>
        <dbReference type="ARBA" id="ARBA00022989"/>
    </source>
</evidence>
<comment type="subcellular location">
    <subcellularLocation>
        <location evidence="1">Membrane</location>
        <topology evidence="1">Multi-pass membrane protein</topology>
    </subcellularLocation>
</comment>